<evidence type="ECO:0000256" key="1">
    <source>
        <dbReference type="ARBA" id="ARBA00022737"/>
    </source>
</evidence>
<dbReference type="InterPro" id="IPR011989">
    <property type="entry name" value="ARM-like"/>
</dbReference>
<feature type="domain" description="Nucleotide exchange factor Fes1" evidence="2">
    <location>
        <begin position="9"/>
        <end position="95"/>
    </location>
</feature>
<protein>
    <submittedName>
        <fullName evidence="3">Hsp70 nucleotide exchange factor fes1-like</fullName>
    </submittedName>
</protein>
<organism evidence="3 4">
    <name type="scientific">Senna tora</name>
    <dbReference type="NCBI Taxonomy" id="362788"/>
    <lineage>
        <taxon>Eukaryota</taxon>
        <taxon>Viridiplantae</taxon>
        <taxon>Streptophyta</taxon>
        <taxon>Embryophyta</taxon>
        <taxon>Tracheophyta</taxon>
        <taxon>Spermatophyta</taxon>
        <taxon>Magnoliopsida</taxon>
        <taxon>eudicotyledons</taxon>
        <taxon>Gunneridae</taxon>
        <taxon>Pentapetalae</taxon>
        <taxon>rosids</taxon>
        <taxon>fabids</taxon>
        <taxon>Fabales</taxon>
        <taxon>Fabaceae</taxon>
        <taxon>Caesalpinioideae</taxon>
        <taxon>Cassia clade</taxon>
        <taxon>Senna</taxon>
    </lineage>
</organism>
<dbReference type="GO" id="GO:0005783">
    <property type="term" value="C:endoplasmic reticulum"/>
    <property type="evidence" value="ECO:0007669"/>
    <property type="project" value="TreeGrafter"/>
</dbReference>
<dbReference type="Proteomes" id="UP000634136">
    <property type="component" value="Unassembled WGS sequence"/>
</dbReference>
<dbReference type="PANTHER" id="PTHR19316:SF18">
    <property type="entry name" value="HSP70-BINDING PROTEIN 1"/>
    <property type="match status" value="1"/>
</dbReference>
<evidence type="ECO:0000313" key="3">
    <source>
        <dbReference type="EMBL" id="KAF7825645.1"/>
    </source>
</evidence>
<dbReference type="InterPro" id="IPR050693">
    <property type="entry name" value="Hsp70_NEF-Inhibitors"/>
</dbReference>
<dbReference type="OrthoDB" id="10250458at2759"/>
<dbReference type="Pfam" id="PF08609">
    <property type="entry name" value="Fes1"/>
    <property type="match status" value="1"/>
</dbReference>
<evidence type="ECO:0000313" key="4">
    <source>
        <dbReference type="Proteomes" id="UP000634136"/>
    </source>
</evidence>
<dbReference type="SUPFAM" id="SSF48371">
    <property type="entry name" value="ARM repeat"/>
    <property type="match status" value="1"/>
</dbReference>
<evidence type="ECO:0000259" key="2">
    <source>
        <dbReference type="Pfam" id="PF08609"/>
    </source>
</evidence>
<dbReference type="EMBL" id="JAAIUW010000006">
    <property type="protein sequence ID" value="KAF7825645.1"/>
    <property type="molecule type" value="Genomic_DNA"/>
</dbReference>
<dbReference type="PANTHER" id="PTHR19316">
    <property type="entry name" value="PROTEIN FOLDING REGULATOR"/>
    <property type="match status" value="1"/>
</dbReference>
<dbReference type="GO" id="GO:0000774">
    <property type="term" value="F:adenyl-nucleotide exchange factor activity"/>
    <property type="evidence" value="ECO:0007669"/>
    <property type="project" value="TreeGrafter"/>
</dbReference>
<sequence length="202" mass="22582">MARDGPNWEGLLKWSLAHSDGTRPTNTLSEDDKRWLKEALQAQSFDVIKRMKEITLVMKIPEKDLESQGITPDNIEDLLDELQEHVESIDNANDLNTIGGLAPLIEYLKNPHANIRAKAADVLTTIVQNNPVSQKLVMEARGLEHLIANFTNDDDINVRIKALGAISSLIRHNKLGTHAFRLANGYGALREALGSENVRFQR</sequence>
<dbReference type="InterPro" id="IPR013918">
    <property type="entry name" value="Nucleotide_exch_fac_Fes1"/>
</dbReference>
<accession>A0A834TPE0</accession>
<name>A0A834TPE0_9FABA</name>
<dbReference type="InterPro" id="IPR016024">
    <property type="entry name" value="ARM-type_fold"/>
</dbReference>
<dbReference type="Gene3D" id="1.25.10.10">
    <property type="entry name" value="Leucine-rich Repeat Variant"/>
    <property type="match status" value="1"/>
</dbReference>
<keyword evidence="1" id="KW-0677">Repeat</keyword>
<reference evidence="3" key="1">
    <citation type="submission" date="2020-09" db="EMBL/GenBank/DDBJ databases">
        <title>Genome-Enabled Discovery of Anthraquinone Biosynthesis in Senna tora.</title>
        <authorList>
            <person name="Kang S.-H."/>
            <person name="Pandey R.P."/>
            <person name="Lee C.-M."/>
            <person name="Sim J.-S."/>
            <person name="Jeong J.-T."/>
            <person name="Choi B.-S."/>
            <person name="Jung M."/>
            <person name="Ginzburg D."/>
            <person name="Zhao K."/>
            <person name="Won S.Y."/>
            <person name="Oh T.-J."/>
            <person name="Yu Y."/>
            <person name="Kim N.-H."/>
            <person name="Lee O.R."/>
            <person name="Lee T.-H."/>
            <person name="Bashyal P."/>
            <person name="Kim T.-S."/>
            <person name="Lee W.-H."/>
            <person name="Kawkins C."/>
            <person name="Kim C.-K."/>
            <person name="Kim J.S."/>
            <person name="Ahn B.O."/>
            <person name="Rhee S.Y."/>
            <person name="Sohng J.K."/>
        </authorList>
    </citation>
    <scope>NUCLEOTIDE SEQUENCE</scope>
    <source>
        <tissue evidence="3">Leaf</tissue>
    </source>
</reference>
<proteinExistence type="predicted"/>
<keyword evidence="4" id="KW-1185">Reference proteome</keyword>
<gene>
    <name evidence="3" type="ORF">G2W53_016809</name>
</gene>
<dbReference type="AlphaFoldDB" id="A0A834TPE0"/>
<comment type="caution">
    <text evidence="3">The sequence shown here is derived from an EMBL/GenBank/DDBJ whole genome shotgun (WGS) entry which is preliminary data.</text>
</comment>